<dbReference type="RefSeq" id="WP_098685581.1">
    <property type="nucleotide sequence ID" value="NZ_NVDU01000003.1"/>
</dbReference>
<accession>A0A9X7GFY6</accession>
<gene>
    <name evidence="1" type="ORF">COK99_01480</name>
</gene>
<proteinExistence type="predicted"/>
<reference evidence="1 2" key="1">
    <citation type="submission" date="2017-09" db="EMBL/GenBank/DDBJ databases">
        <title>Large-scale bioinformatics analysis of Bacillus genomes uncovers conserved roles of natural products in bacterial physiology.</title>
        <authorList>
            <consortium name="Agbiome Team Llc"/>
            <person name="Bleich R.M."/>
            <person name="Grubbs K.J."/>
            <person name="Santa Maria K.C."/>
            <person name="Allen S.E."/>
            <person name="Farag S."/>
            <person name="Shank E.A."/>
            <person name="Bowers A."/>
        </authorList>
    </citation>
    <scope>NUCLEOTIDE SEQUENCE [LARGE SCALE GENOMIC DNA]</scope>
    <source>
        <strain evidence="1 2">AFS060060</strain>
    </source>
</reference>
<evidence type="ECO:0000313" key="2">
    <source>
        <dbReference type="Proteomes" id="UP000223366"/>
    </source>
</evidence>
<evidence type="ECO:0000313" key="1">
    <source>
        <dbReference type="EMBL" id="PFV35719.1"/>
    </source>
</evidence>
<name>A0A9X7GFY6_BACTU</name>
<dbReference type="Proteomes" id="UP000223366">
    <property type="component" value="Unassembled WGS sequence"/>
</dbReference>
<protein>
    <submittedName>
        <fullName evidence="1">Uncharacterized protein</fullName>
    </submittedName>
</protein>
<organism evidence="1 2">
    <name type="scientific">Bacillus thuringiensis</name>
    <dbReference type="NCBI Taxonomy" id="1428"/>
    <lineage>
        <taxon>Bacteria</taxon>
        <taxon>Bacillati</taxon>
        <taxon>Bacillota</taxon>
        <taxon>Bacilli</taxon>
        <taxon>Bacillales</taxon>
        <taxon>Bacillaceae</taxon>
        <taxon>Bacillus</taxon>
        <taxon>Bacillus cereus group</taxon>
    </lineage>
</organism>
<comment type="caution">
    <text evidence="1">The sequence shown here is derived from an EMBL/GenBank/DDBJ whole genome shotgun (WGS) entry which is preliminary data.</text>
</comment>
<dbReference type="EMBL" id="NVDU01000003">
    <property type="protein sequence ID" value="PFV35719.1"/>
    <property type="molecule type" value="Genomic_DNA"/>
</dbReference>
<dbReference type="AlphaFoldDB" id="A0A9X7GFY6"/>
<sequence>MVMKQISDCIDRALKGLPPLESKKWKAYLQWNEEHRTHYICLYHYQHLVLIYDTVKKSILHQWWEKPADKRGLDSAKEYIEEKERICLKEKKPLIQMGNK</sequence>